<dbReference type="InterPro" id="IPR032524">
    <property type="entry name" value="ABC_tran_C"/>
</dbReference>
<evidence type="ECO:0000256" key="1">
    <source>
        <dbReference type="ARBA" id="ARBA00022737"/>
    </source>
</evidence>
<dbReference type="Gene3D" id="3.40.50.300">
    <property type="entry name" value="P-loop containing nucleotide triphosphate hydrolases"/>
    <property type="match status" value="2"/>
</dbReference>
<dbReference type="AlphaFoldDB" id="Q3A2X8"/>
<dbReference type="KEGG" id="pca:Pcar_2038"/>
<dbReference type="InterPro" id="IPR032781">
    <property type="entry name" value="ABC_tran_Xtn"/>
</dbReference>
<keyword evidence="1" id="KW-0677">Repeat</keyword>
<proteinExistence type="inferred from homology"/>
<evidence type="ECO:0000313" key="8">
    <source>
        <dbReference type="EMBL" id="ABA89279.1"/>
    </source>
</evidence>
<feature type="compositionally biased region" description="Basic and acidic residues" evidence="6">
    <location>
        <begin position="562"/>
        <end position="574"/>
    </location>
</feature>
<dbReference type="Pfam" id="PF00005">
    <property type="entry name" value="ABC_tran"/>
    <property type="match status" value="2"/>
</dbReference>
<name>Q3A2X8_SYNC1</name>
<evidence type="ECO:0000256" key="4">
    <source>
        <dbReference type="ARBA" id="ARBA00049360"/>
    </source>
</evidence>
<dbReference type="FunFam" id="3.40.50.300:FF:000309">
    <property type="entry name" value="ABC transporter ATP-binding protein"/>
    <property type="match status" value="1"/>
</dbReference>
<organism evidence="8 9">
    <name type="scientific">Syntrophotalea carbinolica (strain DSM 2380 / NBRC 103641 / GraBd1)</name>
    <name type="common">Pelobacter carbinolicus</name>
    <dbReference type="NCBI Taxonomy" id="338963"/>
    <lineage>
        <taxon>Bacteria</taxon>
        <taxon>Pseudomonadati</taxon>
        <taxon>Thermodesulfobacteriota</taxon>
        <taxon>Desulfuromonadia</taxon>
        <taxon>Desulfuromonadales</taxon>
        <taxon>Syntrophotaleaceae</taxon>
        <taxon>Syntrophotalea</taxon>
    </lineage>
</organism>
<dbReference type="Proteomes" id="UP000002534">
    <property type="component" value="Chromosome"/>
</dbReference>
<dbReference type="InterPro" id="IPR003439">
    <property type="entry name" value="ABC_transporter-like_ATP-bd"/>
</dbReference>
<dbReference type="GO" id="GO:0016887">
    <property type="term" value="F:ATP hydrolysis activity"/>
    <property type="evidence" value="ECO:0007669"/>
    <property type="project" value="InterPro"/>
</dbReference>
<evidence type="ECO:0000259" key="7">
    <source>
        <dbReference type="PROSITE" id="PS50893"/>
    </source>
</evidence>
<sequence length="642" mass="71913">MLQLRNIIKDFGDRRLFAGINWHIRPADRIGLCGENGTGKTTLLRILAGEVHLDGGELQTARQTTIGYLPQDGLVHDGRSLFEEVRSALADLLAMEAELRSLEAQIGEDSPSTLLERYAEVQDVFRHRGGYTMEAEIGRVLGGLGFAENDWQKPCEEFSGGWQMRIALAKLLLQRPNLLLLDEPTNHLDLPARDWLENYLSDYPFAVVLVSHDRFFLDRVVNRIVELWNGALTEYPGNYSAYLTAREQRITALRAARVRQDEEISRIESFINRFRYQANKAAQVQSRIKQLEKIERIDVPPERKSIAFKFPAPPKGGRQAMELEDVEHGYGTLSVLQDVSLHIERGERVALVGANGAGKSTLMRLLAGIEAPRSGSRREGHNLHLAYFAQDQARVLNPEHTVLEELTAAAPFDMVPRVRDILGAFLFSGDDVLKSVAVLSGGERNRLALAMLLLRPANLLLLDEPTNHLDLQSKDVLLRSLLAYEGTLVFVSHDRYFVDRLATRVVEVGGGQALSHLGNYEDFLRAKAADGDRSHSAERVEQHQAASATGAAGAESTSGASYEERKAARREERRRQKQLAEIETLIETGEENLAQLEARLADPGLYEDPERSRQIAAEYQSLQDEVGVLYQRWESLQLEESA</sequence>
<keyword evidence="9" id="KW-1185">Reference proteome</keyword>
<evidence type="ECO:0000256" key="3">
    <source>
        <dbReference type="ARBA" id="ARBA00022840"/>
    </source>
</evidence>
<dbReference type="SUPFAM" id="SSF52540">
    <property type="entry name" value="P-loop containing nucleoside triphosphate hydrolases"/>
    <property type="match status" value="2"/>
</dbReference>
<evidence type="ECO:0000256" key="6">
    <source>
        <dbReference type="SAM" id="MobiDB-lite"/>
    </source>
</evidence>
<feature type="compositionally biased region" description="Basic and acidic residues" evidence="6">
    <location>
        <begin position="531"/>
        <end position="542"/>
    </location>
</feature>
<dbReference type="Pfam" id="PF12848">
    <property type="entry name" value="ABC_tran_Xtn"/>
    <property type="match status" value="1"/>
</dbReference>
<dbReference type="eggNOG" id="COG0488">
    <property type="taxonomic scope" value="Bacteria"/>
</dbReference>
<dbReference type="GO" id="GO:0005524">
    <property type="term" value="F:ATP binding"/>
    <property type="evidence" value="ECO:0007669"/>
    <property type="project" value="UniProtKB-KW"/>
</dbReference>
<dbReference type="SMART" id="SM00382">
    <property type="entry name" value="AAA"/>
    <property type="match status" value="2"/>
</dbReference>
<dbReference type="OrthoDB" id="9762369at2"/>
<dbReference type="EMBL" id="CP000142">
    <property type="protein sequence ID" value="ABA89279.1"/>
    <property type="molecule type" value="Genomic_DNA"/>
</dbReference>
<dbReference type="CDD" id="cd03221">
    <property type="entry name" value="ABCF_EF-3"/>
    <property type="match status" value="2"/>
</dbReference>
<reference evidence="8 9" key="2">
    <citation type="journal article" date="2012" name="BMC Genomics">
        <title>The genome of Pelobacter carbinolicus reveals surprising metabolic capabilities and physiological features.</title>
        <authorList>
            <person name="Aklujkar M."/>
            <person name="Haveman S.A."/>
            <person name="Didonato R.Jr."/>
            <person name="Chertkov O."/>
            <person name="Han C.S."/>
            <person name="Land M.L."/>
            <person name="Brown P."/>
            <person name="Lovley D.R."/>
        </authorList>
    </citation>
    <scope>NUCLEOTIDE SEQUENCE [LARGE SCALE GENOMIC DNA]</scope>
    <source>
        <strain evidence="9">DSM 2380 / NBRC 103641 / GraBd1</strain>
    </source>
</reference>
<dbReference type="HOGENOM" id="CLU_000604_36_0_7"/>
<evidence type="ECO:0000256" key="5">
    <source>
        <dbReference type="ARBA" id="ARBA00061478"/>
    </source>
</evidence>
<accession>Q3A2X8</accession>
<dbReference type="PANTHER" id="PTHR42855">
    <property type="entry name" value="ABC TRANSPORTER ATP-BINDING SUBUNIT"/>
    <property type="match status" value="1"/>
</dbReference>
<dbReference type="InterPro" id="IPR017871">
    <property type="entry name" value="ABC_transporter-like_CS"/>
</dbReference>
<dbReference type="PANTHER" id="PTHR42855:SF2">
    <property type="entry name" value="DRUG RESISTANCE ABC TRANSPORTER,ATP-BINDING PROTEIN"/>
    <property type="match status" value="1"/>
</dbReference>
<keyword evidence="3 8" id="KW-0067">ATP-binding</keyword>
<comment type="similarity">
    <text evidence="5">Belongs to the ABC transporter superfamily. ABCF family. Uup subfamily.</text>
</comment>
<dbReference type="InterPro" id="IPR027417">
    <property type="entry name" value="P-loop_NTPase"/>
</dbReference>
<gene>
    <name evidence="8" type="ordered locus">Pcar_2038</name>
</gene>
<reference evidence="9" key="1">
    <citation type="submission" date="2005-10" db="EMBL/GenBank/DDBJ databases">
        <title>Complete sequence of Pelobacter carbinolicus DSM 2380.</title>
        <authorList>
            <person name="Copeland A."/>
            <person name="Lucas S."/>
            <person name="Lapidus A."/>
            <person name="Barry K."/>
            <person name="Detter J.C."/>
            <person name="Glavina T."/>
            <person name="Hammon N."/>
            <person name="Israni S."/>
            <person name="Pitluck S."/>
            <person name="Chertkov O."/>
            <person name="Schmutz J."/>
            <person name="Larimer F."/>
            <person name="Land M."/>
            <person name="Kyrpides N."/>
            <person name="Ivanova N."/>
            <person name="Richardson P."/>
        </authorList>
    </citation>
    <scope>NUCLEOTIDE SEQUENCE [LARGE SCALE GENOMIC DNA]</scope>
    <source>
        <strain evidence="9">DSM 2380 / NBRC 103641 / GraBd1</strain>
    </source>
</reference>
<feature type="domain" description="ABC transporter" evidence="7">
    <location>
        <begin position="321"/>
        <end position="536"/>
    </location>
</feature>
<dbReference type="InterPro" id="IPR037118">
    <property type="entry name" value="Val-tRNA_synth_C_sf"/>
</dbReference>
<feature type="region of interest" description="Disordered" evidence="6">
    <location>
        <begin position="531"/>
        <end position="574"/>
    </location>
</feature>
<keyword evidence="2" id="KW-0547">Nucleotide-binding</keyword>
<dbReference type="GO" id="GO:0003677">
    <property type="term" value="F:DNA binding"/>
    <property type="evidence" value="ECO:0007669"/>
    <property type="project" value="InterPro"/>
</dbReference>
<comment type="catalytic activity">
    <reaction evidence="4">
        <text>ATP + H2O = ADP + phosphate + H(+)</text>
        <dbReference type="Rhea" id="RHEA:13065"/>
        <dbReference type="ChEBI" id="CHEBI:15377"/>
        <dbReference type="ChEBI" id="CHEBI:15378"/>
        <dbReference type="ChEBI" id="CHEBI:30616"/>
        <dbReference type="ChEBI" id="CHEBI:43474"/>
        <dbReference type="ChEBI" id="CHEBI:456216"/>
    </reaction>
</comment>
<dbReference type="Gene3D" id="1.10.287.380">
    <property type="entry name" value="Valyl-tRNA synthetase, C-terminal domain"/>
    <property type="match status" value="1"/>
</dbReference>
<dbReference type="PROSITE" id="PS00211">
    <property type="entry name" value="ABC_TRANSPORTER_1"/>
    <property type="match status" value="2"/>
</dbReference>
<evidence type="ECO:0000256" key="2">
    <source>
        <dbReference type="ARBA" id="ARBA00022741"/>
    </source>
</evidence>
<evidence type="ECO:0000313" key="9">
    <source>
        <dbReference type="Proteomes" id="UP000002534"/>
    </source>
</evidence>
<dbReference type="STRING" id="338963.Pcar_2038"/>
<dbReference type="InterPro" id="IPR003593">
    <property type="entry name" value="AAA+_ATPase"/>
</dbReference>
<dbReference type="RefSeq" id="WP_011341790.1">
    <property type="nucleotide sequence ID" value="NC_007498.2"/>
</dbReference>
<feature type="compositionally biased region" description="Low complexity" evidence="6">
    <location>
        <begin position="545"/>
        <end position="561"/>
    </location>
</feature>
<feature type="domain" description="ABC transporter" evidence="7">
    <location>
        <begin position="2"/>
        <end position="254"/>
    </location>
</feature>
<protein>
    <submittedName>
        <fullName evidence="8">ABC transporter, ATP-binding protein</fullName>
    </submittedName>
</protein>
<dbReference type="FunFam" id="3.40.50.300:FF:000011">
    <property type="entry name" value="Putative ABC transporter ATP-binding component"/>
    <property type="match status" value="1"/>
</dbReference>
<dbReference type="Pfam" id="PF16326">
    <property type="entry name" value="ABC_tran_CTD"/>
    <property type="match status" value="1"/>
</dbReference>
<dbReference type="InterPro" id="IPR051309">
    <property type="entry name" value="ABCF_ATPase"/>
</dbReference>
<dbReference type="PROSITE" id="PS50893">
    <property type="entry name" value="ABC_TRANSPORTER_2"/>
    <property type="match status" value="2"/>
</dbReference>